<dbReference type="Proteomes" id="UP000460950">
    <property type="component" value="Unassembled WGS sequence"/>
</dbReference>
<dbReference type="RefSeq" id="WP_154577569.1">
    <property type="nucleotide sequence ID" value="NZ_VULU01000031.1"/>
</dbReference>
<accession>A0A7K0JHY8</accession>
<evidence type="ECO:0000313" key="1">
    <source>
        <dbReference type="EMBL" id="MSS49619.1"/>
    </source>
</evidence>
<dbReference type="AlphaFoldDB" id="A0A7K0JHY8"/>
<evidence type="ECO:0000313" key="2">
    <source>
        <dbReference type="Proteomes" id="UP000460950"/>
    </source>
</evidence>
<evidence type="ECO:0008006" key="3">
    <source>
        <dbReference type="Google" id="ProtNLM"/>
    </source>
</evidence>
<dbReference type="EMBL" id="VULU01000031">
    <property type="protein sequence ID" value="MSS49619.1"/>
    <property type="molecule type" value="Genomic_DNA"/>
</dbReference>
<name>A0A7K0JHY8_PHOVU</name>
<sequence length="192" mass="22521">MPNWCSSSYVLVGSADEVKELYGIMKKLERRKKASVENGFGITWLGCLVDALGEDWKKVSCRGEWNVVSKRGNTLRFTTETAWGPCNQVFDLICRKYPSIRYYFQSEEPGMVEYLTNDKEGKYFKDKYCVDVYTPEKEFKHKHFLDEQSLYKWLGDILGTIVTSADDIEKQNKRWYDTSSSAFCHIYEFRKI</sequence>
<proteinExistence type="predicted"/>
<reference evidence="1 2" key="1">
    <citation type="submission" date="2019-09" db="EMBL/GenBank/DDBJ databases">
        <title>In-depth cultivation of the pig gut microbiome towards novel bacterial diversity and tailored functional studies.</title>
        <authorList>
            <person name="Wylensek D."/>
            <person name="Hitch T.C.A."/>
            <person name="Clavel T."/>
        </authorList>
    </citation>
    <scope>NUCLEOTIDE SEQUENCE [LARGE SCALE GENOMIC DNA]</scope>
    <source>
        <strain evidence="1 2">WCA-389-WT-3C</strain>
    </source>
</reference>
<protein>
    <recommendedName>
        <fullName evidence="3">YubB ferredoxin-like domain-containing protein</fullName>
    </recommendedName>
</protein>
<gene>
    <name evidence="1" type="ORF">FYJ30_15295</name>
</gene>
<comment type="caution">
    <text evidence="1">The sequence shown here is derived from an EMBL/GenBank/DDBJ whole genome shotgun (WGS) entry which is preliminary data.</text>
</comment>
<organism evidence="1 2">
    <name type="scientific">Phocaeicola vulgatus</name>
    <name type="common">Bacteroides vulgatus</name>
    <dbReference type="NCBI Taxonomy" id="821"/>
    <lineage>
        <taxon>Bacteria</taxon>
        <taxon>Pseudomonadati</taxon>
        <taxon>Bacteroidota</taxon>
        <taxon>Bacteroidia</taxon>
        <taxon>Bacteroidales</taxon>
        <taxon>Bacteroidaceae</taxon>
        <taxon>Phocaeicola</taxon>
    </lineage>
</organism>